<dbReference type="AlphaFoldDB" id="A0AAD7AW72"/>
<keyword evidence="1" id="KW-1133">Transmembrane helix</keyword>
<accession>A0AAD7AW72</accession>
<evidence type="ECO:0000313" key="2">
    <source>
        <dbReference type="EMBL" id="KAJ7369182.1"/>
    </source>
</evidence>
<keyword evidence="1" id="KW-0472">Membrane</keyword>
<evidence type="ECO:0000256" key="1">
    <source>
        <dbReference type="SAM" id="Phobius"/>
    </source>
</evidence>
<evidence type="ECO:0000313" key="3">
    <source>
        <dbReference type="Proteomes" id="UP001218218"/>
    </source>
</evidence>
<dbReference type="Proteomes" id="UP001218218">
    <property type="component" value="Unassembled WGS sequence"/>
</dbReference>
<feature type="transmembrane region" description="Helical" evidence="1">
    <location>
        <begin position="53"/>
        <end position="70"/>
    </location>
</feature>
<feature type="transmembrane region" description="Helical" evidence="1">
    <location>
        <begin position="12"/>
        <end position="33"/>
    </location>
</feature>
<keyword evidence="3" id="KW-1185">Reference proteome</keyword>
<gene>
    <name evidence="2" type="ORF">DFH08DRAFT_39650</name>
</gene>
<dbReference type="EMBL" id="JARIHO010000001">
    <property type="protein sequence ID" value="KAJ7369182.1"/>
    <property type="molecule type" value="Genomic_DNA"/>
</dbReference>
<name>A0AAD7AW72_9AGAR</name>
<keyword evidence="1" id="KW-0812">Transmembrane</keyword>
<sequence>MPAFKQALNNHISFLAWPSMGCILTLTLIPALAQQTHNTSSPSRFGFGSTSTSMLSSCLVLSCPCACLILRMTCLQVSAAVHQA</sequence>
<protein>
    <submittedName>
        <fullName evidence="2">Uncharacterized protein</fullName>
    </submittedName>
</protein>
<comment type="caution">
    <text evidence="2">The sequence shown here is derived from an EMBL/GenBank/DDBJ whole genome shotgun (WGS) entry which is preliminary data.</text>
</comment>
<organism evidence="2 3">
    <name type="scientific">Mycena albidolilacea</name>
    <dbReference type="NCBI Taxonomy" id="1033008"/>
    <lineage>
        <taxon>Eukaryota</taxon>
        <taxon>Fungi</taxon>
        <taxon>Dikarya</taxon>
        <taxon>Basidiomycota</taxon>
        <taxon>Agaricomycotina</taxon>
        <taxon>Agaricomycetes</taxon>
        <taxon>Agaricomycetidae</taxon>
        <taxon>Agaricales</taxon>
        <taxon>Marasmiineae</taxon>
        <taxon>Mycenaceae</taxon>
        <taxon>Mycena</taxon>
    </lineage>
</organism>
<reference evidence="2" key="1">
    <citation type="submission" date="2023-03" db="EMBL/GenBank/DDBJ databases">
        <title>Massive genome expansion in bonnet fungi (Mycena s.s.) driven by repeated elements and novel gene families across ecological guilds.</title>
        <authorList>
            <consortium name="Lawrence Berkeley National Laboratory"/>
            <person name="Harder C.B."/>
            <person name="Miyauchi S."/>
            <person name="Viragh M."/>
            <person name="Kuo A."/>
            <person name="Thoen E."/>
            <person name="Andreopoulos B."/>
            <person name="Lu D."/>
            <person name="Skrede I."/>
            <person name="Drula E."/>
            <person name="Henrissat B."/>
            <person name="Morin E."/>
            <person name="Kohler A."/>
            <person name="Barry K."/>
            <person name="LaButti K."/>
            <person name="Morin E."/>
            <person name="Salamov A."/>
            <person name="Lipzen A."/>
            <person name="Mereny Z."/>
            <person name="Hegedus B."/>
            <person name="Baldrian P."/>
            <person name="Stursova M."/>
            <person name="Weitz H."/>
            <person name="Taylor A."/>
            <person name="Grigoriev I.V."/>
            <person name="Nagy L.G."/>
            <person name="Martin F."/>
            <person name="Kauserud H."/>
        </authorList>
    </citation>
    <scope>NUCLEOTIDE SEQUENCE</scope>
    <source>
        <strain evidence="2">CBHHK002</strain>
    </source>
</reference>
<proteinExistence type="predicted"/>